<sequence length="287" mass="33129">MTHGPYGNLNPNAIYMKDGQCSQGYPKLFVAEMRVSRDGYPIYHRRENIHNRHHFQRLNFIADNSHIILYNPYLCQKYNAHINVEICTSSRAIKYLCKYLTKGSDRAQIEMVQGRQSEAVRSTNNTINTTHASNDIEREPIDEVTQFQNARYIGPCEAIWRTFEYQVHIHYLYVSRLVLYLPNEQRVVFHSTDLAIGLQAARNNAETTSLTAFLIYVLEMSVLDNIFTLKFLAIILMTSIYDNGIPALILFSKIFEALRTFNSVVYQTFEAAALARGLLESDDEWGH</sequence>
<comment type="caution">
    <text evidence="1">The sequence shown here is derived from an EMBL/GenBank/DDBJ whole genome shotgun (WGS) entry which is preliminary data.</text>
</comment>
<proteinExistence type="predicted"/>
<gene>
    <name evidence="1" type="ORF">INT45_010287</name>
</gene>
<name>A0A8H7VEC8_9FUNG</name>
<protein>
    <submittedName>
        <fullName evidence="1">Uncharacterized protein</fullName>
    </submittedName>
</protein>
<dbReference type="EMBL" id="JAEPRB010000305">
    <property type="protein sequence ID" value="KAG2217355.1"/>
    <property type="molecule type" value="Genomic_DNA"/>
</dbReference>
<dbReference type="OrthoDB" id="2276331at2759"/>
<dbReference type="AlphaFoldDB" id="A0A8H7VEC8"/>
<dbReference type="PANTHER" id="PTHR10492">
    <property type="match status" value="1"/>
</dbReference>
<dbReference type="PANTHER" id="PTHR10492:SF57">
    <property type="entry name" value="ATP-DEPENDENT DNA HELICASE"/>
    <property type="match status" value="1"/>
</dbReference>
<dbReference type="Proteomes" id="UP000646827">
    <property type="component" value="Unassembled WGS sequence"/>
</dbReference>
<evidence type="ECO:0000313" key="1">
    <source>
        <dbReference type="EMBL" id="KAG2217355.1"/>
    </source>
</evidence>
<accession>A0A8H7VEC8</accession>
<organism evidence="1 2">
    <name type="scientific">Circinella minor</name>
    <dbReference type="NCBI Taxonomy" id="1195481"/>
    <lineage>
        <taxon>Eukaryota</taxon>
        <taxon>Fungi</taxon>
        <taxon>Fungi incertae sedis</taxon>
        <taxon>Mucoromycota</taxon>
        <taxon>Mucoromycotina</taxon>
        <taxon>Mucoromycetes</taxon>
        <taxon>Mucorales</taxon>
        <taxon>Lichtheimiaceae</taxon>
        <taxon>Circinella</taxon>
    </lineage>
</organism>
<evidence type="ECO:0000313" key="2">
    <source>
        <dbReference type="Proteomes" id="UP000646827"/>
    </source>
</evidence>
<reference evidence="1 2" key="1">
    <citation type="submission" date="2020-12" db="EMBL/GenBank/DDBJ databases">
        <title>Metabolic potential, ecology and presence of endohyphal bacteria is reflected in genomic diversity of Mucoromycotina.</title>
        <authorList>
            <person name="Muszewska A."/>
            <person name="Okrasinska A."/>
            <person name="Steczkiewicz K."/>
            <person name="Drgas O."/>
            <person name="Orlowska M."/>
            <person name="Perlinska-Lenart U."/>
            <person name="Aleksandrzak-Piekarczyk T."/>
            <person name="Szatraj K."/>
            <person name="Zielenkiewicz U."/>
            <person name="Pilsyk S."/>
            <person name="Malc E."/>
            <person name="Mieczkowski P."/>
            <person name="Kruszewska J.S."/>
            <person name="Biernat P."/>
            <person name="Pawlowska J."/>
        </authorList>
    </citation>
    <scope>NUCLEOTIDE SEQUENCE [LARGE SCALE GENOMIC DNA]</scope>
    <source>
        <strain evidence="1 2">CBS 142.35</strain>
    </source>
</reference>
<keyword evidence="2" id="KW-1185">Reference proteome</keyword>